<dbReference type="KEGG" id="reo:HUE58_02800"/>
<evidence type="ECO:0000313" key="1">
    <source>
        <dbReference type="EMBL" id="QKQ24101.1"/>
    </source>
</evidence>
<proteinExistence type="predicted"/>
<dbReference type="Proteomes" id="UP000509429">
    <property type="component" value="Chromosome"/>
</dbReference>
<evidence type="ECO:0000313" key="2">
    <source>
        <dbReference type="Proteomes" id="UP000509429"/>
    </source>
</evidence>
<dbReference type="GO" id="GO:0009055">
    <property type="term" value="F:electron transfer activity"/>
    <property type="evidence" value="ECO:0007669"/>
    <property type="project" value="InterPro"/>
</dbReference>
<dbReference type="GO" id="GO:0020037">
    <property type="term" value="F:heme binding"/>
    <property type="evidence" value="ECO:0007669"/>
    <property type="project" value="InterPro"/>
</dbReference>
<dbReference type="AlphaFoldDB" id="A0A6N0HP92"/>
<protein>
    <recommendedName>
        <fullName evidence="3">Cytochrome c</fullName>
    </recommendedName>
</protein>
<dbReference type="EMBL" id="CP054490">
    <property type="protein sequence ID" value="QKQ24101.1"/>
    <property type="molecule type" value="Genomic_DNA"/>
</dbReference>
<evidence type="ECO:0008006" key="3">
    <source>
        <dbReference type="Google" id="ProtNLM"/>
    </source>
</evidence>
<dbReference type="InterPro" id="IPR036909">
    <property type="entry name" value="Cyt_c-like_dom_sf"/>
</dbReference>
<organism evidence="1 2">
    <name type="scientific">Candidatus Ruthia endofausta</name>
    <dbReference type="NCBI Taxonomy" id="2738852"/>
    <lineage>
        <taxon>Bacteria</taxon>
        <taxon>Pseudomonadati</taxon>
        <taxon>Pseudomonadota</taxon>
        <taxon>Gammaproteobacteria</taxon>
        <taxon>Candidatus Pseudothioglobaceae</taxon>
        <taxon>Candidatus Ruthturnera</taxon>
    </lineage>
</organism>
<dbReference type="SUPFAM" id="SSF46626">
    <property type="entry name" value="Cytochrome c"/>
    <property type="match status" value="1"/>
</dbReference>
<dbReference type="RefSeq" id="WP_174605540.1">
    <property type="nucleotide sequence ID" value="NZ_CP054490.1"/>
</dbReference>
<name>A0A6N0HP92_9GAMM</name>
<accession>A0A6N0HP92</accession>
<sequence length="92" mass="10755">MNQLLLTTMLIASSATFANEEGKELHKESCIACHIIEHDDAFYTRDNSRLHNHFDLRLQVSNCVSALNINWFPDEKKSVVNHLNNEYYKFKK</sequence>
<reference evidence="1 2" key="1">
    <citation type="submission" date="2020-05" db="EMBL/GenBank/DDBJ databases">
        <title>Horizontal transmission and recombination maintain forever young bacterial symbiont genomes.</title>
        <authorList>
            <person name="Russell S.L."/>
            <person name="Pepper-Tunick E."/>
            <person name="Svedberg J."/>
            <person name="Byrne A."/>
            <person name="Ruelas Castillo J."/>
            <person name="Vollmers C."/>
            <person name="Beinart R.A."/>
            <person name="Corbett-Detig R."/>
        </authorList>
    </citation>
    <scope>NUCLEOTIDE SEQUENCE [LARGE SCALE GENOMIC DNA]</scope>
    <source>
        <strain evidence="1">JDF_Ridge</strain>
    </source>
</reference>
<gene>
    <name evidence="1" type="ORF">HUE58_02800</name>
</gene>
<keyword evidence="2" id="KW-1185">Reference proteome</keyword>